<dbReference type="PANTHER" id="PTHR30244">
    <property type="entry name" value="TRANSAMINASE"/>
    <property type="match status" value="1"/>
</dbReference>
<protein>
    <recommendedName>
        <fullName evidence="8">DegT/DnrJ/EryC1/StrS aminotransferase</fullName>
    </recommendedName>
</protein>
<evidence type="ECO:0000256" key="3">
    <source>
        <dbReference type="PIRSR" id="PIRSR000390-1"/>
    </source>
</evidence>
<dbReference type="Gene3D" id="3.90.1150.10">
    <property type="entry name" value="Aspartate Aminotransferase, domain 1"/>
    <property type="match status" value="1"/>
</dbReference>
<dbReference type="GO" id="GO:0008483">
    <property type="term" value="F:transaminase activity"/>
    <property type="evidence" value="ECO:0007669"/>
    <property type="project" value="TreeGrafter"/>
</dbReference>
<evidence type="ECO:0000256" key="5">
    <source>
        <dbReference type="RuleBase" id="RU004508"/>
    </source>
</evidence>
<dbReference type="AlphaFoldDB" id="A0A0A6P934"/>
<feature type="active site" description="Proton acceptor" evidence="3">
    <location>
        <position position="174"/>
    </location>
</feature>
<dbReference type="Gene3D" id="3.40.640.10">
    <property type="entry name" value="Type I PLP-dependent aspartate aminotransferase-like (Major domain)"/>
    <property type="match status" value="1"/>
</dbReference>
<evidence type="ECO:0008006" key="8">
    <source>
        <dbReference type="Google" id="ProtNLM"/>
    </source>
</evidence>
<comment type="similarity">
    <text evidence="2 5">Belongs to the DegT/DnrJ/EryC1 family.</text>
</comment>
<reference evidence="6 7" key="1">
    <citation type="journal article" date="2016" name="Front. Microbiol.">
        <title>Single-Cell (Meta-)Genomics of a Dimorphic Candidatus Thiomargarita nelsonii Reveals Genomic Plasticity.</title>
        <authorList>
            <person name="Flood B.E."/>
            <person name="Fliss P."/>
            <person name="Jones D.S."/>
            <person name="Dick G.J."/>
            <person name="Jain S."/>
            <person name="Kaster A.K."/>
            <person name="Winkel M."/>
            <person name="Mussmann M."/>
            <person name="Bailey J."/>
        </authorList>
    </citation>
    <scope>NUCLEOTIDE SEQUENCE [LARGE SCALE GENOMIC DNA]</scope>
    <source>
        <strain evidence="6">Hydrate Ridge</strain>
    </source>
</reference>
<dbReference type="GO" id="GO:0000271">
    <property type="term" value="P:polysaccharide biosynthetic process"/>
    <property type="evidence" value="ECO:0007669"/>
    <property type="project" value="TreeGrafter"/>
</dbReference>
<dbReference type="InterPro" id="IPR015424">
    <property type="entry name" value="PyrdxlP-dep_Trfase"/>
</dbReference>
<dbReference type="EMBL" id="JSZA02000067">
    <property type="protein sequence ID" value="KHD07300.1"/>
    <property type="molecule type" value="Genomic_DNA"/>
</dbReference>
<organism evidence="6 7">
    <name type="scientific">Candidatus Thiomargarita nelsonii</name>
    <dbReference type="NCBI Taxonomy" id="1003181"/>
    <lineage>
        <taxon>Bacteria</taxon>
        <taxon>Pseudomonadati</taxon>
        <taxon>Pseudomonadota</taxon>
        <taxon>Gammaproteobacteria</taxon>
        <taxon>Thiotrichales</taxon>
        <taxon>Thiotrichaceae</taxon>
        <taxon>Thiomargarita</taxon>
    </lineage>
</organism>
<sequence>MIPRLKPSLDWRELVAALTPPRKDDVERFEQAFARKMGQKHAITFPYGRTGLILLLEALGLKNKEVICPAYTCVVVPHAIVYSDNKPVFVDSQEEDFNMNLDLVPEVITEQTGAIIATSIFGYPVNLDKLDAIHRKYPNIYIIQDCAHSFAAEWKGRAVQKEGIAAIYGLNISKLMTSIFGGMVTTDDDKFAKKLIKLRDIRLKPALLTKSLRRFLYLVAVYPTFWGPVYGLINRLERSGLLNRFVKYYDESKVDMPGDYLEKMSRIEARVGLVQLKKYDSIVENRRKMAKFYDDNLRDISELHLPPIVEGATYSHYVPRVSDRNKILRKFLKKAIQLGWLIEYCIPNMDSYNVQSTSANNSNDYRVAEKLSTNTINIPIYAQIKKKEAEHIVQQVWKK</sequence>
<evidence type="ECO:0000256" key="2">
    <source>
        <dbReference type="ARBA" id="ARBA00037999"/>
    </source>
</evidence>
<keyword evidence="7" id="KW-1185">Reference proteome</keyword>
<evidence type="ECO:0000313" key="6">
    <source>
        <dbReference type="EMBL" id="KHD07300.1"/>
    </source>
</evidence>
<comment type="caution">
    <text evidence="6">The sequence shown here is derived from an EMBL/GenBank/DDBJ whole genome shotgun (WGS) entry which is preliminary data.</text>
</comment>
<dbReference type="InterPro" id="IPR015422">
    <property type="entry name" value="PyrdxlP-dep_Trfase_small"/>
</dbReference>
<keyword evidence="1 4" id="KW-0663">Pyridoxal phosphate</keyword>
<dbReference type="Pfam" id="PF01041">
    <property type="entry name" value="DegT_DnrJ_EryC1"/>
    <property type="match status" value="2"/>
</dbReference>
<evidence type="ECO:0000256" key="1">
    <source>
        <dbReference type="ARBA" id="ARBA00022898"/>
    </source>
</evidence>
<dbReference type="Proteomes" id="UP000030428">
    <property type="component" value="Unassembled WGS sequence"/>
</dbReference>
<dbReference type="GO" id="GO:0030170">
    <property type="term" value="F:pyridoxal phosphate binding"/>
    <property type="evidence" value="ECO:0007669"/>
    <property type="project" value="TreeGrafter"/>
</dbReference>
<evidence type="ECO:0000256" key="4">
    <source>
        <dbReference type="PIRSR" id="PIRSR000390-2"/>
    </source>
</evidence>
<name>A0A0A6P934_9GAMM</name>
<dbReference type="SUPFAM" id="SSF53383">
    <property type="entry name" value="PLP-dependent transferases"/>
    <property type="match status" value="1"/>
</dbReference>
<accession>A0A0A6P934</accession>
<dbReference type="InterPro" id="IPR000653">
    <property type="entry name" value="DegT/StrS_aminotransferase"/>
</dbReference>
<feature type="modified residue" description="N6-(pyridoxal phosphate)lysine" evidence="4">
    <location>
        <position position="174"/>
    </location>
</feature>
<dbReference type="PIRSF" id="PIRSF000390">
    <property type="entry name" value="PLP_StrS"/>
    <property type="match status" value="1"/>
</dbReference>
<gene>
    <name evidence="6" type="ORF">PN36_17515</name>
</gene>
<evidence type="ECO:0000313" key="7">
    <source>
        <dbReference type="Proteomes" id="UP000030428"/>
    </source>
</evidence>
<dbReference type="InterPro" id="IPR015421">
    <property type="entry name" value="PyrdxlP-dep_Trfase_major"/>
</dbReference>
<proteinExistence type="inferred from homology"/>
<dbReference type="PANTHER" id="PTHR30244:SF34">
    <property type="entry name" value="DTDP-4-AMINO-4,6-DIDEOXYGALACTOSE TRANSAMINASE"/>
    <property type="match status" value="1"/>
</dbReference>